<dbReference type="Pfam" id="PF13580">
    <property type="entry name" value="SIS_2"/>
    <property type="match status" value="1"/>
</dbReference>
<organism evidence="2 3">
    <name type="scientific">Amycolatopsis acidiphila</name>
    <dbReference type="NCBI Taxonomy" id="715473"/>
    <lineage>
        <taxon>Bacteria</taxon>
        <taxon>Bacillati</taxon>
        <taxon>Actinomycetota</taxon>
        <taxon>Actinomycetes</taxon>
        <taxon>Pseudonocardiales</taxon>
        <taxon>Pseudonocardiaceae</taxon>
        <taxon>Amycolatopsis</taxon>
    </lineage>
</organism>
<dbReference type="InterPro" id="IPR001347">
    <property type="entry name" value="SIS_dom"/>
</dbReference>
<dbReference type="InterPro" id="IPR046348">
    <property type="entry name" value="SIS_dom_sf"/>
</dbReference>
<accession>A0A558AMV5</accession>
<protein>
    <submittedName>
        <fullName evidence="2">SIS domain-containing protein</fullName>
    </submittedName>
</protein>
<proteinExistence type="predicted"/>
<dbReference type="GO" id="GO:0097367">
    <property type="term" value="F:carbohydrate derivative binding"/>
    <property type="evidence" value="ECO:0007669"/>
    <property type="project" value="InterPro"/>
</dbReference>
<evidence type="ECO:0000313" key="2">
    <source>
        <dbReference type="EMBL" id="TVT25604.1"/>
    </source>
</evidence>
<keyword evidence="3" id="KW-1185">Reference proteome</keyword>
<dbReference type="EMBL" id="VJZA01000002">
    <property type="protein sequence ID" value="TVT25604.1"/>
    <property type="molecule type" value="Genomic_DNA"/>
</dbReference>
<dbReference type="GO" id="GO:1901135">
    <property type="term" value="P:carbohydrate derivative metabolic process"/>
    <property type="evidence" value="ECO:0007669"/>
    <property type="project" value="InterPro"/>
</dbReference>
<dbReference type="InterPro" id="IPR050099">
    <property type="entry name" value="SIS_GmhA/DiaA_subfam"/>
</dbReference>
<dbReference type="RefSeq" id="WP_144632712.1">
    <property type="nucleotide sequence ID" value="NZ_BNAX01000021.1"/>
</dbReference>
<dbReference type="SUPFAM" id="SSF53697">
    <property type="entry name" value="SIS domain"/>
    <property type="match status" value="1"/>
</dbReference>
<gene>
    <name evidence="2" type="ORF">FNH06_02010</name>
</gene>
<comment type="caution">
    <text evidence="2">The sequence shown here is derived from an EMBL/GenBank/DDBJ whole genome shotgun (WGS) entry which is preliminary data.</text>
</comment>
<evidence type="ECO:0000259" key="1">
    <source>
        <dbReference type="PROSITE" id="PS51464"/>
    </source>
</evidence>
<sequence>MSATTTPLSNVARGHLSTLDDTLDALRQQMARLTRWGHLVAERLQEGNRVLTAGNGGSAAEAHQLAAELMGRYPQGRPPFSAIALTADVSSLTAIGDEYHHDYAEVFARQVTAHARPRDILVLLSANGRSRNLALAAEAGIRAGANVWALTGPGPNPLANVVEDAICLPGTAATVQEAHLVAVHILGAVLENELSTSDSPRKAG</sequence>
<name>A0A558AMV5_9PSEU</name>
<dbReference type="PANTHER" id="PTHR30390">
    <property type="entry name" value="SEDOHEPTULOSE 7-PHOSPHATE ISOMERASE / DNAA INITIATOR-ASSOCIATING FACTOR FOR REPLICATION INITIATION"/>
    <property type="match status" value="1"/>
</dbReference>
<evidence type="ECO:0000313" key="3">
    <source>
        <dbReference type="Proteomes" id="UP000318578"/>
    </source>
</evidence>
<dbReference type="InterPro" id="IPR035461">
    <property type="entry name" value="GmhA/DiaA"/>
</dbReference>
<reference evidence="2 3" key="1">
    <citation type="submission" date="2019-07" db="EMBL/GenBank/DDBJ databases">
        <title>New species of Amycolatopsis and Streptomyces.</title>
        <authorList>
            <person name="Duangmal K."/>
            <person name="Teo W.F.A."/>
            <person name="Lipun K."/>
        </authorList>
    </citation>
    <scope>NUCLEOTIDE SEQUENCE [LARGE SCALE GENOMIC DNA]</scope>
    <source>
        <strain evidence="2 3">JCM 30562</strain>
    </source>
</reference>
<dbReference type="Proteomes" id="UP000318578">
    <property type="component" value="Unassembled WGS sequence"/>
</dbReference>
<dbReference type="PANTHER" id="PTHR30390:SF6">
    <property type="entry name" value="DNAA INITIATOR-ASSOCIATING PROTEIN DIAA"/>
    <property type="match status" value="1"/>
</dbReference>
<dbReference type="CDD" id="cd05006">
    <property type="entry name" value="SIS_GmhA"/>
    <property type="match status" value="1"/>
</dbReference>
<dbReference type="Gene3D" id="3.40.50.10490">
    <property type="entry name" value="Glucose-6-phosphate isomerase like protein, domain 1"/>
    <property type="match status" value="1"/>
</dbReference>
<feature type="domain" description="SIS" evidence="1">
    <location>
        <begin position="40"/>
        <end position="200"/>
    </location>
</feature>
<dbReference type="AlphaFoldDB" id="A0A558AMV5"/>
<dbReference type="PROSITE" id="PS51464">
    <property type="entry name" value="SIS"/>
    <property type="match status" value="1"/>
</dbReference>
<dbReference type="OrthoDB" id="9810929at2"/>